<evidence type="ECO:0000313" key="11">
    <source>
        <dbReference type="EMBL" id="OYS95177.1"/>
    </source>
</evidence>
<reference evidence="14" key="13">
    <citation type="submission" date="2018-05" db="EMBL/GenBank/DDBJ databases">
        <authorList>
            <person name="Peng X.Y."/>
            <person name="Xu Y.F."/>
            <person name="Luo D."/>
            <person name="Yu J."/>
            <person name="Gu J.Y."/>
        </authorList>
    </citation>
    <scope>NUCLEOTIDE SEQUENCE</scope>
    <source>
        <strain evidence="15">LR10</strain>
        <strain evidence="14">LR9</strain>
    </source>
</reference>
<gene>
    <name evidence="7" type="ORF">B5D07_06740</name>
    <name evidence="9" type="ORF">BHL82_01345</name>
    <name evidence="8" type="ORF">BHL83_09215</name>
    <name evidence="6" type="ORF">BJI45_01190</name>
    <name evidence="16" type="ORF">C5O77_08690</name>
    <name evidence="10" type="ORF">CBF96_00985</name>
    <name evidence="11" type="ORF">CBG15_02405</name>
    <name evidence="12" type="ORF">CBG21_02170</name>
    <name evidence="13" type="ORF">DB325_08670</name>
    <name evidence="15" type="ORF">DKZ22_07635</name>
    <name evidence="14" type="ORF">DKZ35_10585</name>
    <name evidence="3" type="ORF">GIX76_08270</name>
    <name evidence="4" type="ORF">GIX81_06890</name>
    <name evidence="5" type="ORF">HF865_02080</name>
    <name evidence="2" type="ORF">LR3_01095</name>
</gene>
<dbReference type="AlphaFoldDB" id="A0A073JKG3"/>
<evidence type="ECO:0000313" key="22">
    <source>
        <dbReference type="Proteomes" id="UP000215747"/>
    </source>
</evidence>
<evidence type="ECO:0000313" key="26">
    <source>
        <dbReference type="Proteomes" id="UP000245980"/>
    </source>
</evidence>
<reference evidence="13" key="10">
    <citation type="journal article" date="2018" name="Genome Announc.">
        <title>Fifty-Six Draft Genome Sequences of 10 Lactobacillus Species from 22 Commercial Dietary Supplements.</title>
        <authorList>
            <person name="Gangiredla J."/>
            <person name="Barnaba T.J."/>
            <person name="Mammel M.K."/>
            <person name="Lacher D.W."/>
            <person name="Elkins C.A."/>
            <person name="Lampel K.A."/>
            <person name="Whitehouse C.A."/>
            <person name="Tartera C."/>
        </authorList>
    </citation>
    <scope>NUCLEOTIDE SEQUENCE</scope>
    <source>
        <strain evidence="13">DS12_10</strain>
    </source>
</reference>
<evidence type="ECO:0000313" key="27">
    <source>
        <dbReference type="Proteomes" id="UP000276940"/>
    </source>
</evidence>
<evidence type="ECO:0000313" key="5">
    <source>
        <dbReference type="EMBL" id="NME21505.1"/>
    </source>
</evidence>
<reference evidence="25" key="12">
    <citation type="submission" date="2018-04" db="EMBL/GenBank/DDBJ databases">
        <title>Draft Genome Sequences of 10 Lactobacillus Species from 22 Commercial Probiotic Products.</title>
        <authorList>
            <person name="Gangiredla J."/>
            <person name="Barnaba T.J."/>
            <person name="Mammel M.K."/>
            <person name="Lacher D.W."/>
            <person name="Elkins C.A."/>
            <person name="Lampel K.A."/>
            <person name="Whitehouse C.A."/>
            <person name="Tartera C."/>
        </authorList>
    </citation>
    <scope>NUCLEOTIDE SEQUENCE [LARGE SCALE GENOMIC DNA]</scope>
    <source>
        <strain evidence="25">DS12_10</strain>
    </source>
</reference>
<organism evidence="2 17">
    <name type="scientific">Limosilactobacillus reuteri</name>
    <name type="common">Lactobacillus reuteri</name>
    <dbReference type="NCBI Taxonomy" id="1598"/>
    <lineage>
        <taxon>Bacteria</taxon>
        <taxon>Bacillati</taxon>
        <taxon>Bacillota</taxon>
        <taxon>Bacilli</taxon>
        <taxon>Lactobacillales</taxon>
        <taxon>Lactobacillaceae</taxon>
        <taxon>Limosilactobacillus</taxon>
    </lineage>
</organism>
<dbReference type="Proteomes" id="UP000216122">
    <property type="component" value="Unassembled WGS sequence"/>
</dbReference>
<evidence type="ECO:0000313" key="24">
    <source>
        <dbReference type="Proteomes" id="UP000216681"/>
    </source>
</evidence>
<evidence type="ECO:0000313" key="16">
    <source>
        <dbReference type="EMBL" id="RMX24636.1"/>
    </source>
</evidence>
<evidence type="ECO:0000313" key="12">
    <source>
        <dbReference type="EMBL" id="OYT04647.1"/>
    </source>
</evidence>
<keyword evidence="1" id="KW-0472">Membrane</keyword>
<dbReference type="Proteomes" id="UP000189795">
    <property type="component" value="Unassembled WGS sequence"/>
</dbReference>
<proteinExistence type="predicted"/>
<dbReference type="Proteomes" id="UP000587270">
    <property type="component" value="Unassembled WGS sequence"/>
</dbReference>
<reference evidence="22 23" key="8">
    <citation type="submission" date="2017-09" db="EMBL/GenBank/DDBJ databases">
        <title>Tripartite evolution among Lactobacillus johnsonii, Lactobacillus taiwanensis, Lactobacillus reuteri and their rodent host.</title>
        <authorList>
            <person name="Wang T."/>
            <person name="Knowles S."/>
            <person name="Cheng C."/>
        </authorList>
    </citation>
    <scope>NUCLEOTIDE SEQUENCE [LARGE SCALE GENOMIC DNA]</scope>
    <source>
        <strain evidence="12 23">103v</strain>
        <strain evidence="11 24">105n</strain>
        <strain evidence="10 22">114h</strain>
    </source>
</reference>
<dbReference type="Proteomes" id="UP000194286">
    <property type="component" value="Unassembled WGS sequence"/>
</dbReference>
<comment type="caution">
    <text evidence="2">The sequence shown here is derived from an EMBL/GenBank/DDBJ whole genome shotgun (WGS) entry which is preliminary data.</text>
</comment>
<dbReference type="EMBL" id="NGPX01000011">
    <property type="protein sequence ID" value="OYS95177.1"/>
    <property type="molecule type" value="Genomic_DNA"/>
</dbReference>
<evidence type="ECO:0000313" key="25">
    <source>
        <dbReference type="Proteomes" id="UP000244083"/>
    </source>
</evidence>
<accession>A0A073JKG3</accession>
<dbReference type="Proteomes" id="UP000276940">
    <property type="component" value="Unassembled WGS sequence"/>
</dbReference>
<evidence type="ECO:0000313" key="20">
    <source>
        <dbReference type="Proteomes" id="UP000194219"/>
    </source>
</evidence>
<evidence type="ECO:0000313" key="21">
    <source>
        <dbReference type="Proteomes" id="UP000194286"/>
    </source>
</evidence>
<reference evidence="8 20" key="3">
    <citation type="submission" date="2016-09" db="EMBL/GenBank/DDBJ databases">
        <title>Lactobacillus reuteri KLR3006, genome sequencing and assembly.</title>
        <authorList>
            <person name="Lee J.-Y."/>
            <person name="Kim E.B."/>
            <person name="Choi Y.-J."/>
        </authorList>
    </citation>
    <scope>NUCLEOTIDE SEQUENCE [LARGE SCALE GENOMIC DNA]</scope>
    <source>
        <strain evidence="8 20">KLR3006</strain>
    </source>
</reference>
<dbReference type="Proteomes" id="UP000215747">
    <property type="component" value="Unassembled WGS sequence"/>
</dbReference>
<reference evidence="14 26" key="9">
    <citation type="journal article" date="2018" name="Front. Microbiol.">
        <title>Comparative Genomics of the Herbivore Gut Symbiont Lactobacillus reuteri Reveals Genetic Diversity and Lifestyle Adaptation.</title>
        <authorList>
            <person name="Zhao J."/>
        </authorList>
    </citation>
    <scope>NUCLEOTIDE SEQUENCE</scope>
    <source>
        <strain evidence="15 26">LR10</strain>
        <strain evidence="14">LR9</strain>
    </source>
</reference>
<reference evidence="28 29" key="14">
    <citation type="submission" date="2019-11" db="EMBL/GenBank/DDBJ databases">
        <title>Draft genome sequence of 12 host-associated Lactobacillus reuteri rodent strains.</title>
        <authorList>
            <person name="Zhang S."/>
            <person name="Ozcam M."/>
            <person name="Van Pijkeren J.P."/>
        </authorList>
    </citation>
    <scope>NUCLEOTIDE SEQUENCE [LARGE SCALE GENOMIC DNA]</scope>
    <source>
        <strain evidence="4 29">Lr4020</strain>
        <strain evidence="3 28">N4I</strain>
    </source>
</reference>
<dbReference type="PATRIC" id="fig|1598.90.peg.1553"/>
<dbReference type="EMBL" id="NGPL01000011">
    <property type="protein sequence ID" value="OYS70969.1"/>
    <property type="molecule type" value="Genomic_DNA"/>
</dbReference>
<protein>
    <submittedName>
        <fullName evidence="2">Uncharacterized protein</fullName>
    </submittedName>
</protein>
<dbReference type="Proteomes" id="UP000184174">
    <property type="component" value="Unassembled WGS sequence"/>
</dbReference>
<dbReference type="Proteomes" id="UP000472879">
    <property type="component" value="Unassembled WGS sequence"/>
</dbReference>
<reference evidence="22 23" key="6">
    <citation type="submission" date="2017-05" db="EMBL/GenBank/DDBJ databases">
        <authorList>
            <person name="Lin X.B."/>
            <person name="Stothard P."/>
            <person name="Tasseva G."/>
            <person name="Walter J."/>
        </authorList>
    </citation>
    <scope>NUCLEOTIDE SEQUENCE [LARGE SCALE GENOMIC DNA]</scope>
    <source>
        <strain evidence="23">103v</strain>
        <strain evidence="11 24">105n</strain>
        <strain evidence="22">114h</strain>
    </source>
</reference>
<dbReference type="EMBL" id="WJNA01000013">
    <property type="protein sequence ID" value="MRH09171.1"/>
    <property type="molecule type" value="Genomic_DNA"/>
</dbReference>
<evidence type="ECO:0000313" key="29">
    <source>
        <dbReference type="Proteomes" id="UP000472879"/>
    </source>
</evidence>
<dbReference type="EMBL" id="NGQC01000019">
    <property type="protein sequence ID" value="OYT04647.1"/>
    <property type="molecule type" value="Genomic_DNA"/>
</dbReference>
<evidence type="ECO:0000313" key="14">
    <source>
        <dbReference type="EMBL" id="PWT36402.1"/>
    </source>
</evidence>
<evidence type="ECO:0000313" key="23">
    <source>
        <dbReference type="Proteomes" id="UP000216122"/>
    </source>
</evidence>
<evidence type="ECO:0000313" key="8">
    <source>
        <dbReference type="EMBL" id="OTA81879.1"/>
    </source>
</evidence>
<dbReference type="OMA" id="HYISGWV"/>
<evidence type="ECO:0000313" key="15">
    <source>
        <dbReference type="EMBL" id="PWT40893.1"/>
    </source>
</evidence>
<dbReference type="Proteomes" id="UP000460207">
    <property type="component" value="Unassembled WGS sequence"/>
</dbReference>
<dbReference type="EMBL" id="JOSX01000020">
    <property type="protein sequence ID" value="KEK14456.1"/>
    <property type="molecule type" value="Genomic_DNA"/>
</dbReference>
<reference evidence="5 30" key="15">
    <citation type="submission" date="2020-04" db="EMBL/GenBank/DDBJ databases">
        <authorList>
            <person name="Hitch T.C.A."/>
            <person name="Wylensek D."/>
            <person name="Clavel T."/>
        </authorList>
    </citation>
    <scope>NUCLEOTIDE SEQUENCE [LARGE SCALE GENOMIC DNA]</scope>
    <source>
        <strain evidence="5 30">WCA-386-APC-4I</strain>
    </source>
</reference>
<evidence type="ECO:0000313" key="7">
    <source>
        <dbReference type="EMBL" id="OPG88176.1"/>
    </source>
</evidence>
<evidence type="ECO:0000313" key="13">
    <source>
        <dbReference type="EMBL" id="PTV02787.1"/>
    </source>
</evidence>
<dbReference type="EMBL" id="PTLS01000042">
    <property type="protein sequence ID" value="RMX24636.1"/>
    <property type="molecule type" value="Genomic_DNA"/>
</dbReference>
<dbReference type="EMBL" id="QAZN01000019">
    <property type="protein sequence ID" value="PTV02787.1"/>
    <property type="molecule type" value="Genomic_DNA"/>
</dbReference>
<evidence type="ECO:0000313" key="28">
    <source>
        <dbReference type="Proteomes" id="UP000460207"/>
    </source>
</evidence>
<evidence type="ECO:0000313" key="6">
    <source>
        <dbReference type="EMBL" id="OJI11326.1"/>
    </source>
</evidence>
<dbReference type="EMBL" id="MKQH01000012">
    <property type="protein sequence ID" value="OJI11326.1"/>
    <property type="molecule type" value="Genomic_DNA"/>
</dbReference>
<reference evidence="16 27" key="11">
    <citation type="journal article" date="2018" name="J Appl Environ Microbiol">
        <title>The gut symbionts Lactobacillus reuteri R2lc and 2010 encode a polyketide synthase cluster that activates the mammalian aryl-hydrocarbon receptor.</title>
        <authorList>
            <person name="Ozcam M."/>
            <person name="Roos S."/>
            <person name="Van Pijkeren J.P."/>
        </authorList>
    </citation>
    <scope>NUCLEOTIDE SEQUENCE [LARGE SCALE GENOMIC DNA]</scope>
    <source>
        <strain evidence="16 27">R2lc</strain>
    </source>
</reference>
<evidence type="ECO:0000313" key="19">
    <source>
        <dbReference type="Proteomes" id="UP000189795"/>
    </source>
</evidence>
<evidence type="ECO:0000313" key="30">
    <source>
        <dbReference type="Proteomes" id="UP000587270"/>
    </source>
</evidence>
<dbReference type="EMBL" id="MWVS01000073">
    <property type="protein sequence ID" value="OPG88176.1"/>
    <property type="molecule type" value="Genomic_DNA"/>
</dbReference>
<evidence type="ECO:0000313" key="18">
    <source>
        <dbReference type="Proteomes" id="UP000184174"/>
    </source>
</evidence>
<reference evidence="2 17" key="1">
    <citation type="submission" date="2014-06" db="EMBL/GenBank/DDBJ databases">
        <title>Genetic determinant of reutericyclin biosynthesis of Lactobacillus reuteri.</title>
        <authorList>
            <person name="Lin X."/>
            <person name="Duar R."/>
            <person name="Walter J."/>
            <person name="Gaenzle M."/>
        </authorList>
    </citation>
    <scope>NUCLEOTIDE SEQUENCE [LARGE SCALE GENOMIC DNA]</scope>
    <source>
        <strain evidence="2 17">LTH2584</strain>
    </source>
</reference>
<dbReference type="Proteomes" id="UP000245980">
    <property type="component" value="Unassembled WGS sequence"/>
</dbReference>
<feature type="transmembrane region" description="Helical" evidence="1">
    <location>
        <begin position="12"/>
        <end position="30"/>
    </location>
</feature>
<dbReference type="OrthoDB" id="2300192at2"/>
<dbReference type="EMBL" id="MIMV01000237">
    <property type="protein sequence ID" value="OTA81879.1"/>
    <property type="molecule type" value="Genomic_DNA"/>
</dbReference>
<evidence type="ECO:0000313" key="3">
    <source>
        <dbReference type="EMBL" id="MRG89977.1"/>
    </source>
</evidence>
<evidence type="ECO:0000256" key="1">
    <source>
        <dbReference type="SAM" id="Phobius"/>
    </source>
</evidence>
<evidence type="ECO:0000313" key="9">
    <source>
        <dbReference type="EMBL" id="OTA83493.1"/>
    </source>
</evidence>
<evidence type="ECO:0000313" key="4">
    <source>
        <dbReference type="EMBL" id="MRH09171.1"/>
    </source>
</evidence>
<evidence type="ECO:0000313" key="2">
    <source>
        <dbReference type="EMBL" id="KEK14456.1"/>
    </source>
</evidence>
<dbReference type="Proteomes" id="UP000027731">
    <property type="component" value="Unassembled WGS sequence"/>
</dbReference>
<dbReference type="Proteomes" id="UP000216681">
    <property type="component" value="Unassembled WGS sequence"/>
</dbReference>
<keyword evidence="1" id="KW-0812">Transmembrane</keyword>
<keyword evidence="1" id="KW-1133">Transmembrane helix</keyword>
<dbReference type="EMBL" id="QGHV01000095">
    <property type="protein sequence ID" value="PWT36402.1"/>
    <property type="molecule type" value="Genomic_DNA"/>
</dbReference>
<dbReference type="RefSeq" id="WP_003668533.1">
    <property type="nucleotide sequence ID" value="NZ_CABFNG010000051.1"/>
</dbReference>
<reference evidence="7 19" key="5">
    <citation type="submission" date="2017-03" db="EMBL/GenBank/DDBJ databases">
        <title>Antibiotic resistance of probiotic microorganisms.</title>
        <authorList>
            <person name="Sanudo A.I."/>
            <person name="Olivares M."/>
            <person name="Banuelos O."/>
        </authorList>
    </citation>
    <scope>NUCLEOTIDE SEQUENCE [LARGE SCALE GENOMIC DNA]</scope>
    <source>
        <strain evidence="7 19">CECT8605</strain>
    </source>
</reference>
<dbReference type="EMBL" id="MIMU01000106">
    <property type="protein sequence ID" value="OTA83493.1"/>
    <property type="molecule type" value="Genomic_DNA"/>
</dbReference>
<reference evidence="6 18" key="4">
    <citation type="submission" date="2016-10" db="EMBL/GenBank/DDBJ databases">
        <title>Genome sequence of Lactobacillus reuteri 121, a source of glucan and fructan exopolysaccharides.</title>
        <authorList>
            <person name="Gangoiti J."/>
            <person name="Lammerts Van Bueren A."/>
            <person name="Dijkhuizen L."/>
        </authorList>
    </citation>
    <scope>NUCLEOTIDE SEQUENCE [LARGE SCALE GENOMIC DNA]</scope>
    <source>
        <strain evidence="6 18">121</strain>
    </source>
</reference>
<feature type="transmembrane region" description="Helical" evidence="1">
    <location>
        <begin position="36"/>
        <end position="57"/>
    </location>
</feature>
<reference evidence="10" key="7">
    <citation type="submission" date="2017-05" db="EMBL/GenBank/DDBJ databases">
        <authorList>
            <person name="Song R."/>
            <person name="Chenine A.L."/>
            <person name="Ruprecht R.M."/>
        </authorList>
    </citation>
    <scope>NUCLEOTIDE SEQUENCE [LARGE SCALE GENOMIC DNA]</scope>
    <source>
        <strain evidence="12">103v</strain>
        <strain evidence="10">114h</strain>
    </source>
</reference>
<dbReference type="Proteomes" id="UP000245735">
    <property type="component" value="Unassembled WGS sequence"/>
</dbReference>
<sequence>MEVFFVKAEFILKVVIPPFIIFALLVWLTAENYISGWVMYLLWVIGFVVANIIVTKISTRWSIQRMREKRAKEEKNNDKSN</sequence>
<dbReference type="EMBL" id="JABAFN010000004">
    <property type="protein sequence ID" value="NME21505.1"/>
    <property type="molecule type" value="Genomic_DNA"/>
</dbReference>
<dbReference type="EMBL" id="QGHT01000033">
    <property type="protein sequence ID" value="PWT40893.1"/>
    <property type="molecule type" value="Genomic_DNA"/>
</dbReference>
<evidence type="ECO:0000313" key="10">
    <source>
        <dbReference type="EMBL" id="OYS70969.1"/>
    </source>
</evidence>
<dbReference type="EMBL" id="WJND01000013">
    <property type="protein sequence ID" value="MRG89977.1"/>
    <property type="molecule type" value="Genomic_DNA"/>
</dbReference>
<dbReference type="Proteomes" id="UP000194219">
    <property type="component" value="Unassembled WGS sequence"/>
</dbReference>
<reference evidence="9 21" key="2">
    <citation type="submission" date="2016-09" db="EMBL/GenBank/DDBJ databases">
        <title>Lactobacillus reuteri KLR3005, genome sequencing and assembly.</title>
        <authorList>
            <person name="Lee J.-Y."/>
            <person name="Kim E.B."/>
            <person name="Choi Y.-J."/>
        </authorList>
    </citation>
    <scope>NUCLEOTIDE SEQUENCE [LARGE SCALE GENOMIC DNA]</scope>
    <source>
        <strain evidence="9 21">KLR3005</strain>
    </source>
</reference>
<dbReference type="Proteomes" id="UP000244083">
    <property type="component" value="Unassembled WGS sequence"/>
</dbReference>
<evidence type="ECO:0000313" key="17">
    <source>
        <dbReference type="Proteomes" id="UP000027731"/>
    </source>
</evidence>
<name>A0A073JKG3_LIMRT</name>